<keyword evidence="7" id="KW-0443">Lipid metabolism</keyword>
<dbReference type="Pfam" id="PF02544">
    <property type="entry name" value="Steroid_dh"/>
    <property type="match status" value="1"/>
</dbReference>
<dbReference type="PROSITE" id="PS50244">
    <property type="entry name" value="S5A_REDUCTASE"/>
    <property type="match status" value="1"/>
</dbReference>
<comment type="caution">
    <text evidence="11">The sequence shown here is derived from an EMBL/GenBank/DDBJ whole genome shotgun (WGS) entry which is preliminary data.</text>
</comment>
<accession>A0AAN7WNW7</accession>
<evidence type="ECO:0000256" key="2">
    <source>
        <dbReference type="ARBA" id="ARBA00007742"/>
    </source>
</evidence>
<evidence type="ECO:0000256" key="5">
    <source>
        <dbReference type="ARBA" id="ARBA00022989"/>
    </source>
</evidence>
<keyword evidence="12" id="KW-1185">Reference proteome</keyword>
<feature type="transmembrane region" description="Helical" evidence="9">
    <location>
        <begin position="264"/>
        <end position="293"/>
    </location>
</feature>
<sequence length="311" mass="36841">MMISVKSRSKKLKDCEIRIKSDKTHALQDVLKQISKQNRDISIYRLRLTYKKDDKHIPIMEDSFFKSADSNLQLYVKDLGPQISWRLVFLIEYLGPILVHSLLYYFSSIEQIRDKLNYSSDNYDPNLNQIVFFLILGHYVKRELETLFLHRFTLATMPLFNVFKNSFHYWVLNGAIGLGYFGYGFLFSNNQLSWIYNAMGQINLSTLIGLFVLSETWNFYMHLQLRVYGDQQIAKGNTTKRVPINEGLFKYLVAPNYTFEVWSWIWFTIIFKFNIFALVFLLVSATQMYLWAIKKNKKYGTKRAFLIPFVF</sequence>
<dbReference type="InterPro" id="IPR001104">
    <property type="entry name" value="3-oxo-5_a-steroid_4-DH_C"/>
</dbReference>
<dbReference type="AlphaFoldDB" id="A0AAN7WNW7"/>
<evidence type="ECO:0000259" key="10">
    <source>
        <dbReference type="Pfam" id="PF02544"/>
    </source>
</evidence>
<evidence type="ECO:0000256" key="9">
    <source>
        <dbReference type="SAM" id="Phobius"/>
    </source>
</evidence>
<organism evidence="11 12">
    <name type="scientific">Arxiozyma heterogenica</name>
    <dbReference type="NCBI Taxonomy" id="278026"/>
    <lineage>
        <taxon>Eukaryota</taxon>
        <taxon>Fungi</taxon>
        <taxon>Dikarya</taxon>
        <taxon>Ascomycota</taxon>
        <taxon>Saccharomycotina</taxon>
        <taxon>Saccharomycetes</taxon>
        <taxon>Saccharomycetales</taxon>
        <taxon>Saccharomycetaceae</taxon>
        <taxon>Arxiozyma</taxon>
    </lineage>
</organism>
<dbReference type="PANTHER" id="PTHR10556:SF28">
    <property type="entry name" value="VERY-LONG-CHAIN ENOYL-COA REDUCTASE"/>
    <property type="match status" value="1"/>
</dbReference>
<dbReference type="Proteomes" id="UP001306508">
    <property type="component" value="Unassembled WGS sequence"/>
</dbReference>
<proteinExistence type="inferred from homology"/>
<dbReference type="PANTHER" id="PTHR10556">
    <property type="entry name" value="3-OXO-5-ALPHA-STEROID 4-DEHYDROGENASE"/>
    <property type="match status" value="1"/>
</dbReference>
<dbReference type="GO" id="GO:0016627">
    <property type="term" value="F:oxidoreductase activity, acting on the CH-CH group of donors"/>
    <property type="evidence" value="ECO:0007669"/>
    <property type="project" value="InterPro"/>
</dbReference>
<dbReference type="EMBL" id="JAWIZZ010000040">
    <property type="protein sequence ID" value="KAK5780873.1"/>
    <property type="molecule type" value="Genomic_DNA"/>
</dbReference>
<evidence type="ECO:0000256" key="1">
    <source>
        <dbReference type="ARBA" id="ARBA00004141"/>
    </source>
</evidence>
<gene>
    <name evidence="11" type="ORF">RI543_002000</name>
</gene>
<feature type="domain" description="3-oxo-5-alpha-steroid 4-dehydrogenase C-terminal" evidence="10">
    <location>
        <begin position="156"/>
        <end position="311"/>
    </location>
</feature>
<keyword evidence="3" id="KW-0444">Lipid biosynthesis</keyword>
<reference evidence="12" key="1">
    <citation type="submission" date="2023-07" db="EMBL/GenBank/DDBJ databases">
        <title>A draft genome of Kazachstania heterogenica Y-27499.</title>
        <authorList>
            <person name="Donic C."/>
            <person name="Kralova J.S."/>
            <person name="Fidel L."/>
            <person name="Ben-Dor S."/>
            <person name="Jung S."/>
        </authorList>
    </citation>
    <scope>NUCLEOTIDE SEQUENCE [LARGE SCALE GENOMIC DNA]</scope>
    <source>
        <strain evidence="12">Y27499</strain>
    </source>
</reference>
<evidence type="ECO:0000313" key="11">
    <source>
        <dbReference type="EMBL" id="KAK5780873.1"/>
    </source>
</evidence>
<comment type="similarity">
    <text evidence="2">Belongs to the steroid 5-alpha reductase family.</text>
</comment>
<evidence type="ECO:0000313" key="12">
    <source>
        <dbReference type="Proteomes" id="UP001306508"/>
    </source>
</evidence>
<keyword evidence="5 9" id="KW-1133">Transmembrane helix</keyword>
<feature type="transmembrane region" description="Helical" evidence="9">
    <location>
        <begin position="87"/>
        <end position="106"/>
    </location>
</feature>
<keyword evidence="6" id="KW-0560">Oxidoreductase</keyword>
<keyword evidence="4 9" id="KW-0812">Transmembrane</keyword>
<feature type="transmembrane region" description="Helical" evidence="9">
    <location>
        <begin position="167"/>
        <end position="187"/>
    </location>
</feature>
<comment type="subcellular location">
    <subcellularLocation>
        <location evidence="1">Membrane</location>
        <topology evidence="1">Multi-pass membrane protein</topology>
    </subcellularLocation>
</comment>
<keyword evidence="8 9" id="KW-0472">Membrane</keyword>
<feature type="transmembrane region" description="Helical" evidence="9">
    <location>
        <begin position="194"/>
        <end position="213"/>
    </location>
</feature>
<name>A0AAN7WNW7_9SACH</name>
<evidence type="ECO:0000256" key="3">
    <source>
        <dbReference type="ARBA" id="ARBA00022516"/>
    </source>
</evidence>
<evidence type="ECO:0000256" key="7">
    <source>
        <dbReference type="ARBA" id="ARBA00023098"/>
    </source>
</evidence>
<evidence type="ECO:0000256" key="6">
    <source>
        <dbReference type="ARBA" id="ARBA00023002"/>
    </source>
</evidence>
<protein>
    <recommendedName>
        <fullName evidence="10">3-oxo-5-alpha-steroid 4-dehydrogenase C-terminal domain-containing protein</fullName>
    </recommendedName>
</protein>
<evidence type="ECO:0000256" key="4">
    <source>
        <dbReference type="ARBA" id="ARBA00022692"/>
    </source>
</evidence>
<dbReference type="InterPro" id="IPR039357">
    <property type="entry name" value="SRD5A/TECR"/>
</dbReference>
<dbReference type="GO" id="GO:0016020">
    <property type="term" value="C:membrane"/>
    <property type="evidence" value="ECO:0007669"/>
    <property type="project" value="UniProtKB-SubCell"/>
</dbReference>
<dbReference type="GO" id="GO:0042761">
    <property type="term" value="P:very long-chain fatty acid biosynthetic process"/>
    <property type="evidence" value="ECO:0007669"/>
    <property type="project" value="TreeGrafter"/>
</dbReference>
<evidence type="ECO:0000256" key="8">
    <source>
        <dbReference type="ARBA" id="ARBA00023136"/>
    </source>
</evidence>